<dbReference type="EMBL" id="MDEO01000026">
    <property type="protein sequence ID" value="OCX22880.1"/>
    <property type="molecule type" value="Genomic_DNA"/>
</dbReference>
<sequence length="1021" mass="114305">MAKRFTARSFDDAPRHAADHTAHEAQWQVKTTRQAANDGPVRFSDDSGLLQDPFEIDAATLRAAMDEVPRPKRPTALRRFSFLTFPVVIVVAGLMWLTTFVFIYDLYSTSFGQASFIDYLSRAPIMDGARQTMVIVFTRNTIGLSLLALLVAFPFIYVWLTWWMLKGGRSLSRLILYLLHVRSIFSLLATSGLVFAACWAGVVVYGVAFYLIATNGLTLDAVANYYGTALTAMYQAPFGGTNAAGQLIKPAKLTVLASLGGLAAAGFLIGFPIVRAVIQRERKVFGHSRLATLRDAADYRLREKSGIVLGYKQGMLLRSDSDQHVMVIGSPGQGKSRSFVMPTMMNYAGSMFILDMSGELYEKTSGYMKKKGYEVYLLAPGQHGTHCFNPLDVISKDPHHRITDLQKLAQMLMPERLRSDSNDFWEESARILLVAMLGFVIECPDTRKSLSELYRILNSMSDERTAIAQLLSRYGDHLSDQTRMQLTKFIGRHEKLGEGIAAEIGAKFNFLQNELIEAMTSVTTIPITEIRKRRMVIYLQADWNVIQMYERLISIFVQQMADNLVQLGPLRNGEYEVLMMLDEFGNGGRLDTVLTLAPLIRKNGVRFVFILQDGAQLERLYQRPGQKILMGTSTIKLYMNFQNVEDAQAVSQIAGVDTKLMPQPSYSYRHGRRDRGGSMMPMRVELLPVHALMQMKPEEAILQVTGMPIMRIMKLDSGGERQFRAMDKYREIRKPQIQPRAWTLEDDAQFKAKPAAFKGVMTRQMLHPDARVVQRRVAALKAGGVTSAALKTPTGPRPVDFLWQDVDGERHIFFSSLDELTIRLNLDATRVPGVTPGEAPQQSEASAEDTATRRRWHAGNSSDVAETADADQKRPRLEDTDLPDVDMGDLMAADRADDDELEVNVQALLKESYVPPRHHDRSASRSRKDVTRHEANVVRSPILKWQEVSSQFGKMNAALHAMLDESAKGVENVDALALNDGLESMWRATIDRMESEETKELVRGHAALVMDPVGEGSKLAV</sequence>
<evidence type="ECO:0000256" key="8">
    <source>
        <dbReference type="SAM" id="Phobius"/>
    </source>
</evidence>
<dbReference type="Gene3D" id="1.10.8.80">
    <property type="entry name" value="Magnesium chelatase subunit I, C-Terminal domain"/>
    <property type="match status" value="1"/>
</dbReference>
<dbReference type="RefSeq" id="WP_065996901.1">
    <property type="nucleotide sequence ID" value="NZ_MDEO01000026.1"/>
</dbReference>
<dbReference type="Pfam" id="PF02534">
    <property type="entry name" value="T4SS-DNA_transf"/>
    <property type="match status" value="1"/>
</dbReference>
<feature type="compositionally biased region" description="Basic and acidic residues" evidence="7">
    <location>
        <begin position="921"/>
        <end position="933"/>
    </location>
</feature>
<evidence type="ECO:0008006" key="11">
    <source>
        <dbReference type="Google" id="ProtNLM"/>
    </source>
</evidence>
<dbReference type="PANTHER" id="PTHR37937">
    <property type="entry name" value="CONJUGATIVE TRANSFER: DNA TRANSPORT"/>
    <property type="match status" value="1"/>
</dbReference>
<feature type="region of interest" description="Disordered" evidence="7">
    <location>
        <begin position="830"/>
        <end position="886"/>
    </location>
</feature>
<reference evidence="9 10" key="1">
    <citation type="submission" date="2016-08" db="EMBL/GenBank/DDBJ databases">
        <title>Whole genome sequence of Mesorhizobium sp. strain UASWS1009 isolated from industrial sewage.</title>
        <authorList>
            <person name="Crovadore J."/>
            <person name="Calmin G."/>
            <person name="Chablais R."/>
            <person name="Cochard B."/>
            <person name="Lefort F."/>
        </authorList>
    </citation>
    <scope>NUCLEOTIDE SEQUENCE [LARGE SCALE GENOMIC DNA]</scope>
    <source>
        <strain evidence="9 10">UASWS1009</strain>
    </source>
</reference>
<dbReference type="STRING" id="1566387.QV13_05405"/>
<feature type="region of interest" description="Disordered" evidence="7">
    <location>
        <begin position="912"/>
        <end position="933"/>
    </location>
</feature>
<keyword evidence="4 8" id="KW-0812">Transmembrane</keyword>
<evidence type="ECO:0000256" key="3">
    <source>
        <dbReference type="ARBA" id="ARBA00022475"/>
    </source>
</evidence>
<dbReference type="CDD" id="cd01127">
    <property type="entry name" value="TrwB_TraG_TraD_VirD4"/>
    <property type="match status" value="2"/>
</dbReference>
<keyword evidence="6 8" id="KW-0472">Membrane</keyword>
<dbReference type="GO" id="GO:0005886">
    <property type="term" value="C:plasma membrane"/>
    <property type="evidence" value="ECO:0007669"/>
    <property type="project" value="UniProtKB-SubCell"/>
</dbReference>
<evidence type="ECO:0000313" key="10">
    <source>
        <dbReference type="Proteomes" id="UP000094412"/>
    </source>
</evidence>
<evidence type="ECO:0000256" key="2">
    <source>
        <dbReference type="ARBA" id="ARBA00008806"/>
    </source>
</evidence>
<feature type="region of interest" description="Disordered" evidence="7">
    <location>
        <begin position="1"/>
        <end position="27"/>
    </location>
</feature>
<comment type="subcellular location">
    <subcellularLocation>
        <location evidence="1">Cell membrane</location>
        <topology evidence="1">Multi-pass membrane protein</topology>
    </subcellularLocation>
</comment>
<evidence type="ECO:0000256" key="4">
    <source>
        <dbReference type="ARBA" id="ARBA00022692"/>
    </source>
</evidence>
<accession>A0A1C2E7C7</accession>
<evidence type="ECO:0000256" key="7">
    <source>
        <dbReference type="SAM" id="MobiDB-lite"/>
    </source>
</evidence>
<evidence type="ECO:0000256" key="1">
    <source>
        <dbReference type="ARBA" id="ARBA00004651"/>
    </source>
</evidence>
<feature type="transmembrane region" description="Helical" evidence="8">
    <location>
        <begin position="80"/>
        <end position="104"/>
    </location>
</feature>
<dbReference type="PANTHER" id="PTHR37937:SF1">
    <property type="entry name" value="CONJUGATIVE TRANSFER: DNA TRANSPORT"/>
    <property type="match status" value="1"/>
</dbReference>
<keyword evidence="5 8" id="KW-1133">Transmembrane helix</keyword>
<keyword evidence="3" id="KW-1003">Cell membrane</keyword>
<keyword evidence="10" id="KW-1185">Reference proteome</keyword>
<dbReference type="InterPro" id="IPR027417">
    <property type="entry name" value="P-loop_NTPase"/>
</dbReference>
<proteinExistence type="inferred from homology"/>
<comment type="similarity">
    <text evidence="2">Belongs to the VirD4/TraG family.</text>
</comment>
<dbReference type="AlphaFoldDB" id="A0A1C2E7C7"/>
<evidence type="ECO:0000256" key="6">
    <source>
        <dbReference type="ARBA" id="ARBA00023136"/>
    </source>
</evidence>
<feature type="compositionally biased region" description="Basic and acidic residues" evidence="7">
    <location>
        <begin position="9"/>
        <end position="23"/>
    </location>
</feature>
<feature type="transmembrane region" description="Helical" evidence="8">
    <location>
        <begin position="255"/>
        <end position="278"/>
    </location>
</feature>
<gene>
    <name evidence="9" type="ORF">QV13_05405</name>
</gene>
<feature type="transmembrane region" description="Helical" evidence="8">
    <location>
        <begin position="142"/>
        <end position="165"/>
    </location>
</feature>
<feature type="transmembrane region" description="Helical" evidence="8">
    <location>
        <begin position="185"/>
        <end position="212"/>
    </location>
</feature>
<evidence type="ECO:0000313" key="9">
    <source>
        <dbReference type="EMBL" id="OCX22880.1"/>
    </source>
</evidence>
<feature type="compositionally biased region" description="Basic and acidic residues" evidence="7">
    <location>
        <begin position="870"/>
        <end position="879"/>
    </location>
</feature>
<dbReference type="InterPro" id="IPR003688">
    <property type="entry name" value="TraG/VirD4"/>
</dbReference>
<organism evidence="9 10">
    <name type="scientific">Mesorhizobium hungaricum</name>
    <dbReference type="NCBI Taxonomy" id="1566387"/>
    <lineage>
        <taxon>Bacteria</taxon>
        <taxon>Pseudomonadati</taxon>
        <taxon>Pseudomonadota</taxon>
        <taxon>Alphaproteobacteria</taxon>
        <taxon>Hyphomicrobiales</taxon>
        <taxon>Phyllobacteriaceae</taxon>
        <taxon>Mesorhizobium</taxon>
    </lineage>
</organism>
<protein>
    <recommendedName>
        <fullName evidence="11">Conjugal transfer protein TraG</fullName>
    </recommendedName>
</protein>
<comment type="caution">
    <text evidence="9">The sequence shown here is derived from an EMBL/GenBank/DDBJ whole genome shotgun (WGS) entry which is preliminary data.</text>
</comment>
<dbReference type="Gene3D" id="3.40.50.300">
    <property type="entry name" value="P-loop containing nucleotide triphosphate hydrolases"/>
    <property type="match status" value="1"/>
</dbReference>
<name>A0A1C2E7C7_9HYPH</name>
<dbReference type="SUPFAM" id="SSF52540">
    <property type="entry name" value="P-loop containing nucleoside triphosphate hydrolases"/>
    <property type="match status" value="1"/>
</dbReference>
<evidence type="ECO:0000256" key="5">
    <source>
        <dbReference type="ARBA" id="ARBA00022989"/>
    </source>
</evidence>
<dbReference type="Proteomes" id="UP000094412">
    <property type="component" value="Unassembled WGS sequence"/>
</dbReference>
<dbReference type="InterPro" id="IPR051539">
    <property type="entry name" value="T4SS-coupling_protein"/>
</dbReference>